<name>A0A0G1I8D5_9BACT</name>
<sequence>MLLGLAAKANATTYYVDSSITDTNVGSATPDFTTYNPTTFATDTGSDSVYKTIADVNLKSFSAGDNIYFRKGQTWREQLTVPASGSAGNPITFGAYGSGDPPLISGADVVAGPWTQDAVTAADTETYESGSISAYWDTVTGASDATIFKNGSKSWRYAPSAGYLTTIKTGGTNADYTEIITWWRLDSASTLTGWNQTQTLQMEGGSWLGASGVGVWIDRNGGNTAWELSVGRDGPGATKYTISADTWYQLRFVVTANNGSGNAHAELYVDGTQRSSLTGLTLASAINANLKMGAFLYQATSFKINLDDTSVYTSDSTVLPSRWYSTVTTQPNVAILSRALGTLAASAVAVDATGEWFWSANTLYVYSVADPGATAIEAGARANVILWNSKNYIRLENLQIEGANSTISDGAINIQHGSTGWQIDGVTAQFNRSGGYFSTLHLARLRMSRPCTMATSAWILTLLII</sequence>
<organism evidence="1 2">
    <name type="scientific">Candidatus Giovannonibacteria bacterium GW2011_GWB1_44_23</name>
    <dbReference type="NCBI Taxonomy" id="1618652"/>
    <lineage>
        <taxon>Bacteria</taxon>
        <taxon>Candidatus Giovannoniibacteriota</taxon>
    </lineage>
</organism>
<comment type="caution">
    <text evidence="1">The sequence shown here is derived from an EMBL/GenBank/DDBJ whole genome shotgun (WGS) entry which is preliminary data.</text>
</comment>
<dbReference type="Gene3D" id="2.160.20.10">
    <property type="entry name" value="Single-stranded right-handed beta-helix, Pectin lyase-like"/>
    <property type="match status" value="1"/>
</dbReference>
<dbReference type="Proteomes" id="UP000033977">
    <property type="component" value="Unassembled WGS sequence"/>
</dbReference>
<evidence type="ECO:0000313" key="1">
    <source>
        <dbReference type="EMBL" id="KKT55716.1"/>
    </source>
</evidence>
<gene>
    <name evidence="1" type="ORF">UW49_C0020G0009</name>
</gene>
<dbReference type="AlphaFoldDB" id="A0A0G1I8D5"/>
<dbReference type="PATRIC" id="fig|1618652.3.peg.1007"/>
<accession>A0A0G1I8D5</accession>
<dbReference type="InterPro" id="IPR011050">
    <property type="entry name" value="Pectin_lyase_fold/virulence"/>
</dbReference>
<proteinExistence type="predicted"/>
<reference evidence="1 2" key="1">
    <citation type="journal article" date="2015" name="Nature">
        <title>rRNA introns, odd ribosomes, and small enigmatic genomes across a large radiation of phyla.</title>
        <authorList>
            <person name="Brown C.T."/>
            <person name="Hug L.A."/>
            <person name="Thomas B.C."/>
            <person name="Sharon I."/>
            <person name="Castelle C.J."/>
            <person name="Singh A."/>
            <person name="Wilkins M.J."/>
            <person name="Williams K.H."/>
            <person name="Banfield J.F."/>
        </authorList>
    </citation>
    <scope>NUCLEOTIDE SEQUENCE [LARGE SCALE GENOMIC DNA]</scope>
</reference>
<dbReference type="EMBL" id="LCIN01000020">
    <property type="protein sequence ID" value="KKT55716.1"/>
    <property type="molecule type" value="Genomic_DNA"/>
</dbReference>
<dbReference type="SUPFAM" id="SSF51126">
    <property type="entry name" value="Pectin lyase-like"/>
    <property type="match status" value="1"/>
</dbReference>
<dbReference type="InterPro" id="IPR013320">
    <property type="entry name" value="ConA-like_dom_sf"/>
</dbReference>
<evidence type="ECO:0000313" key="2">
    <source>
        <dbReference type="Proteomes" id="UP000033977"/>
    </source>
</evidence>
<dbReference type="InterPro" id="IPR012334">
    <property type="entry name" value="Pectin_lyas_fold"/>
</dbReference>
<dbReference type="SUPFAM" id="SSF49899">
    <property type="entry name" value="Concanavalin A-like lectins/glucanases"/>
    <property type="match status" value="1"/>
</dbReference>
<protein>
    <submittedName>
        <fullName evidence="1">Uncharacterized protein</fullName>
    </submittedName>
</protein>